<dbReference type="InParanoid" id="A0CMT0"/>
<reference evidence="5 6" key="1">
    <citation type="journal article" date="2006" name="Nature">
        <title>Global trends of whole-genome duplications revealed by the ciliate Paramecium tetraurelia.</title>
        <authorList>
            <consortium name="Genoscope"/>
            <person name="Aury J.-M."/>
            <person name="Jaillon O."/>
            <person name="Duret L."/>
            <person name="Noel B."/>
            <person name="Jubin C."/>
            <person name="Porcel B.M."/>
            <person name="Segurens B."/>
            <person name="Daubin V."/>
            <person name="Anthouard V."/>
            <person name="Aiach N."/>
            <person name="Arnaiz O."/>
            <person name="Billaut A."/>
            <person name="Beisson J."/>
            <person name="Blanc I."/>
            <person name="Bouhouche K."/>
            <person name="Camara F."/>
            <person name="Duharcourt S."/>
            <person name="Guigo R."/>
            <person name="Gogendeau D."/>
            <person name="Katinka M."/>
            <person name="Keller A.-M."/>
            <person name="Kissmehl R."/>
            <person name="Klotz C."/>
            <person name="Koll F."/>
            <person name="Le Moue A."/>
            <person name="Lepere C."/>
            <person name="Malinsky S."/>
            <person name="Nowacki M."/>
            <person name="Nowak J.K."/>
            <person name="Plattner H."/>
            <person name="Poulain J."/>
            <person name="Ruiz F."/>
            <person name="Serrano V."/>
            <person name="Zagulski M."/>
            <person name="Dessen P."/>
            <person name="Betermier M."/>
            <person name="Weissenbach J."/>
            <person name="Scarpelli C."/>
            <person name="Schachter V."/>
            <person name="Sperling L."/>
            <person name="Meyer E."/>
            <person name="Cohen J."/>
            <person name="Wincker P."/>
        </authorList>
    </citation>
    <scope>NUCLEOTIDE SEQUENCE [LARGE SCALE GENOMIC DNA]</scope>
    <source>
        <strain evidence="5 6">Stock d4-2</strain>
    </source>
</reference>
<dbReference type="NCBIfam" id="TIGR02232">
    <property type="entry name" value="myxo_disulf_rpt"/>
    <property type="match status" value="3"/>
</dbReference>
<dbReference type="GeneID" id="5025279"/>
<dbReference type="RefSeq" id="XP_001439494.1">
    <property type="nucleotide sequence ID" value="XM_001439457.1"/>
</dbReference>
<gene>
    <name evidence="5" type="ORF">GSPATT00038714001</name>
</gene>
<keyword evidence="4" id="KW-1133">Transmembrane helix</keyword>
<evidence type="ECO:0008006" key="7">
    <source>
        <dbReference type="Google" id="ProtNLM"/>
    </source>
</evidence>
<dbReference type="InterPro" id="IPR009030">
    <property type="entry name" value="Growth_fac_rcpt_cys_sf"/>
</dbReference>
<feature type="transmembrane region" description="Helical" evidence="4">
    <location>
        <begin position="116"/>
        <end position="136"/>
    </location>
</feature>
<protein>
    <recommendedName>
        <fullName evidence="7">TNFR-Cys domain-containing protein</fullName>
    </recommendedName>
</protein>
<dbReference type="KEGG" id="ptm:GSPATT00038714001"/>
<keyword evidence="6" id="KW-1185">Reference proteome</keyword>
<evidence type="ECO:0000256" key="4">
    <source>
        <dbReference type="SAM" id="Phobius"/>
    </source>
</evidence>
<evidence type="ECO:0000313" key="6">
    <source>
        <dbReference type="Proteomes" id="UP000000600"/>
    </source>
</evidence>
<evidence type="ECO:0000256" key="3">
    <source>
        <dbReference type="ARBA" id="ARBA00023157"/>
    </source>
</evidence>
<dbReference type="AlphaFoldDB" id="A0CMT0"/>
<dbReference type="OMA" id="CILRCED"/>
<keyword evidence="4" id="KW-0472">Membrane</keyword>
<dbReference type="HOGENOM" id="CLU_008168_1_0_1"/>
<keyword evidence="1" id="KW-0732">Signal</keyword>
<dbReference type="Pfam" id="PF13948">
    <property type="entry name" value="DUF4215"/>
    <property type="match status" value="4"/>
</dbReference>
<proteinExistence type="predicted"/>
<dbReference type="OrthoDB" id="28293at2759"/>
<dbReference type="Proteomes" id="UP000000600">
    <property type="component" value="Unassembled WGS sequence"/>
</dbReference>
<dbReference type="PANTHER" id="PTHR39767:SF2">
    <property type="entry name" value="CHROMOSOME UNDETERMINED SCAFFOLD_1, WHOLE GENOME SHOTGUN SEQUENCE"/>
    <property type="match status" value="1"/>
</dbReference>
<dbReference type="EMBL" id="CT868110">
    <property type="protein sequence ID" value="CAK72097.1"/>
    <property type="molecule type" value="Genomic_DNA"/>
</dbReference>
<feature type="transmembrane region" description="Helical" evidence="4">
    <location>
        <begin position="17"/>
        <end position="42"/>
    </location>
</feature>
<keyword evidence="2" id="KW-0677">Repeat</keyword>
<accession>A0CMT0</accession>
<evidence type="ECO:0000256" key="2">
    <source>
        <dbReference type="ARBA" id="ARBA00022737"/>
    </source>
</evidence>
<dbReference type="SUPFAM" id="SSF57184">
    <property type="entry name" value="Growth factor receptor domain"/>
    <property type="match status" value="2"/>
</dbReference>
<dbReference type="PANTHER" id="PTHR39767">
    <property type="entry name" value="CALCIUM/CALMODULIN-BINDING MEMBRANE PROTEIN PCM4-RELATED"/>
    <property type="match status" value="1"/>
</dbReference>
<name>A0CMT0_PARTE</name>
<sequence>MLILTALTNGIVKEVTVIFIAVVGVIILGNLILLQTISFMLAEYFQIQKIILILKWMPNCYSKDNINFKRFYDNNNTPVLVLDDRQILDFSVTSQSHTCGQTLTISVTIQHRRRSLLMWFCNFWGGGLISFSFSIIKCQYNCPGCIENQQIFCLKWSLHQYSLNQKYITISDGWTFSLNYDHYWYNGDIQFLKFQQIQYQTQLPLHQDVLIRFYKYDEITIIVDYSQGKKTITSGYQLIEILIENHCDSILLLNIKTQIPTEYCLIRDFEVFYSQPEKKIVNKLHEGCLEFIEDKCLVCQDGWTEDRFLENCHPICSDGNIQDQYCHIRDLKVSYTQAEIVVSKLNEGCSMQIDNLCLICKEGWIKDEFLDNCHPFCGDGKIQGQEECDDANLISNDSCYQCKYSCINFCKTCVFGICYECAFGFDLNADLNCVSFCGDGNVVPYSDEQCDLTDNGEWDHCQDCRFISIANCKHQLLSMCLVCELGFQLLENACFPLCGDKYILQQYEECDDGNLRPYDGCFQCKFQCAEDCNICHLGECILRCEDGYNFVNNRCLSICGDQIVTKEEDCDDGNTIQFDGCFNCKYSYSCPQNCNECYQGTCLECNDQYQLLNSNQCK</sequence>
<evidence type="ECO:0000313" key="5">
    <source>
        <dbReference type="EMBL" id="CAK72097.1"/>
    </source>
</evidence>
<keyword evidence="3" id="KW-1015">Disulfide bond</keyword>
<keyword evidence="4" id="KW-0812">Transmembrane</keyword>
<dbReference type="InterPro" id="IPR011936">
    <property type="entry name" value="Myxo_disulph_rpt"/>
</dbReference>
<organism evidence="5 6">
    <name type="scientific">Paramecium tetraurelia</name>
    <dbReference type="NCBI Taxonomy" id="5888"/>
    <lineage>
        <taxon>Eukaryota</taxon>
        <taxon>Sar</taxon>
        <taxon>Alveolata</taxon>
        <taxon>Ciliophora</taxon>
        <taxon>Intramacronucleata</taxon>
        <taxon>Oligohymenophorea</taxon>
        <taxon>Peniculida</taxon>
        <taxon>Parameciidae</taxon>
        <taxon>Paramecium</taxon>
    </lineage>
</organism>
<evidence type="ECO:0000256" key="1">
    <source>
        <dbReference type="ARBA" id="ARBA00022729"/>
    </source>
</evidence>